<dbReference type="RefSeq" id="WP_091802665.1">
    <property type="nucleotide sequence ID" value="NZ_CP016353.1"/>
</dbReference>
<evidence type="ECO:0000313" key="2">
    <source>
        <dbReference type="Proteomes" id="UP000199494"/>
    </source>
</evidence>
<proteinExistence type="predicted"/>
<dbReference type="AlphaFoldDB" id="A0A222VXB4"/>
<keyword evidence="2" id="KW-1185">Reference proteome</keyword>
<protein>
    <submittedName>
        <fullName evidence="1">Uncharacterized protein</fullName>
    </submittedName>
</protein>
<dbReference type="KEGG" id="pmad:BAY61_29560"/>
<evidence type="ECO:0000313" key="1">
    <source>
        <dbReference type="EMBL" id="SDC82770.1"/>
    </source>
</evidence>
<dbReference type="Proteomes" id="UP000199494">
    <property type="component" value="Unassembled WGS sequence"/>
</dbReference>
<gene>
    <name evidence="1" type="ORF">SAMN05421630_10423</name>
</gene>
<organism evidence="1 2">
    <name type="scientific">Prauserella marina</name>
    <dbReference type="NCBI Taxonomy" id="530584"/>
    <lineage>
        <taxon>Bacteria</taxon>
        <taxon>Bacillati</taxon>
        <taxon>Actinomycetota</taxon>
        <taxon>Actinomycetes</taxon>
        <taxon>Pseudonocardiales</taxon>
        <taxon>Pseudonocardiaceae</taxon>
        <taxon>Prauserella</taxon>
    </lineage>
</organism>
<dbReference type="EMBL" id="FMZE01000004">
    <property type="protein sequence ID" value="SDC82770.1"/>
    <property type="molecule type" value="Genomic_DNA"/>
</dbReference>
<name>A0A222VXB4_9PSEU</name>
<reference evidence="1 2" key="1">
    <citation type="submission" date="2016-10" db="EMBL/GenBank/DDBJ databases">
        <authorList>
            <person name="de Groot N.N."/>
        </authorList>
    </citation>
    <scope>NUCLEOTIDE SEQUENCE [LARGE SCALE GENOMIC DNA]</scope>
    <source>
        <strain evidence="1 2">CGMCC 4.5506</strain>
    </source>
</reference>
<sequence>MSSASLPPIVELRSSDKTKRGLAIGLAVGGVALVAATVLRLGTVGLYATVPLFLAIFIPVTLHVLRLRVVLTHTQVGKAGMLGKLKMHQRADVNSALRVVFPPPPRGRHGPVPTTFLVDHHGFPLLRLRDNDFGQTRVDEFVNALGIKVHAYPGIMTMSEFNERHPDYLAYWERKPTTLGLFIGCGLVVAIVAGAAIATIAIQM</sequence>
<dbReference type="STRING" id="530584.SAMN05421630_10423"/>
<accession>A0A222VXB4</accession>